<organism evidence="1 2">
    <name type="scientific">Streptoalloteichus hindustanus</name>
    <dbReference type="NCBI Taxonomy" id="2017"/>
    <lineage>
        <taxon>Bacteria</taxon>
        <taxon>Bacillati</taxon>
        <taxon>Actinomycetota</taxon>
        <taxon>Actinomycetes</taxon>
        <taxon>Pseudonocardiales</taxon>
        <taxon>Pseudonocardiaceae</taxon>
        <taxon>Streptoalloteichus</taxon>
    </lineage>
</organism>
<dbReference type="EMBL" id="FQVN01000002">
    <property type="protein sequence ID" value="SHF16182.1"/>
    <property type="molecule type" value="Genomic_DNA"/>
</dbReference>
<reference evidence="1 2" key="1">
    <citation type="submission" date="2016-11" db="EMBL/GenBank/DDBJ databases">
        <authorList>
            <person name="Jaros S."/>
            <person name="Januszkiewicz K."/>
            <person name="Wedrychowicz H."/>
        </authorList>
    </citation>
    <scope>NUCLEOTIDE SEQUENCE [LARGE SCALE GENOMIC DNA]</scope>
    <source>
        <strain evidence="1 2">DSM 44523</strain>
    </source>
</reference>
<gene>
    <name evidence="1" type="ORF">SAMN05444320_102701</name>
</gene>
<dbReference type="OrthoDB" id="4553542at2"/>
<sequence>MTQQFLVEPVAEHEYLVRTEAEGQTVECRFHVDPSVLEQLGVSTADEQRVVEQSAVFLAQRQPIIDFPWLVDLQDFVASYEDYPEELRRLLAS</sequence>
<evidence type="ECO:0000313" key="2">
    <source>
        <dbReference type="Proteomes" id="UP000184501"/>
    </source>
</evidence>
<keyword evidence="2" id="KW-1185">Reference proteome</keyword>
<dbReference type="Proteomes" id="UP000184501">
    <property type="component" value="Unassembled WGS sequence"/>
</dbReference>
<dbReference type="AlphaFoldDB" id="A0A1M4ZEH2"/>
<evidence type="ECO:0000313" key="1">
    <source>
        <dbReference type="EMBL" id="SHF16182.1"/>
    </source>
</evidence>
<dbReference type="RefSeq" id="WP_073480887.1">
    <property type="nucleotide sequence ID" value="NZ_FQVN01000002.1"/>
</dbReference>
<proteinExistence type="predicted"/>
<name>A0A1M4ZEH2_STRHI</name>
<protein>
    <submittedName>
        <fullName evidence="1">Uncharacterized protein</fullName>
    </submittedName>
</protein>
<accession>A0A1M4ZEH2</accession>